<proteinExistence type="predicted"/>
<keyword evidence="2" id="KW-0677">Repeat</keyword>
<evidence type="ECO:0000256" key="3">
    <source>
        <dbReference type="ARBA" id="ARBA00022771"/>
    </source>
</evidence>
<dbReference type="AlphaFoldDB" id="A0A7K5C3M0"/>
<keyword evidence="3 5" id="KW-0863">Zinc-finger</keyword>
<evidence type="ECO:0000313" key="8">
    <source>
        <dbReference type="Proteomes" id="UP000532252"/>
    </source>
</evidence>
<dbReference type="PANTHER" id="PTHR23226:SF377">
    <property type="entry name" value="ZINC FINGER AND SCAN DOMAIN-CONTAINING PROTEIN 20"/>
    <property type="match status" value="1"/>
</dbReference>
<dbReference type="GO" id="GO:0000978">
    <property type="term" value="F:RNA polymerase II cis-regulatory region sequence-specific DNA binding"/>
    <property type="evidence" value="ECO:0007669"/>
    <property type="project" value="TreeGrafter"/>
</dbReference>
<organism evidence="7 8">
    <name type="scientific">Motacilla alba</name>
    <name type="common">White wagtail</name>
    <name type="synonym">Pied wagtail</name>
    <dbReference type="NCBI Taxonomy" id="45807"/>
    <lineage>
        <taxon>Eukaryota</taxon>
        <taxon>Metazoa</taxon>
        <taxon>Chordata</taxon>
        <taxon>Craniata</taxon>
        <taxon>Vertebrata</taxon>
        <taxon>Euteleostomi</taxon>
        <taxon>Archelosauria</taxon>
        <taxon>Archosauria</taxon>
        <taxon>Dinosauria</taxon>
        <taxon>Saurischia</taxon>
        <taxon>Theropoda</taxon>
        <taxon>Coelurosauria</taxon>
        <taxon>Aves</taxon>
        <taxon>Neognathae</taxon>
        <taxon>Neoaves</taxon>
        <taxon>Telluraves</taxon>
        <taxon>Australaves</taxon>
        <taxon>Passeriformes</taxon>
        <taxon>Passeroidea</taxon>
        <taxon>Motacillidae</taxon>
        <taxon>Motacilla</taxon>
    </lineage>
</organism>
<sequence length="56" mass="6581">DFSDGSNLIIHRSLHTGEQSYKCEERRKSFSWSSNLLSHQLVHTGEWPYQCPTCRK</sequence>
<reference evidence="7 8" key="1">
    <citation type="submission" date="2019-09" db="EMBL/GenBank/DDBJ databases">
        <title>Bird 10,000 Genomes (B10K) Project - Family phase.</title>
        <authorList>
            <person name="Zhang G."/>
        </authorList>
    </citation>
    <scope>NUCLEOTIDE SEQUENCE [LARGE SCALE GENOMIC DNA]</scope>
    <source>
        <strain evidence="7">B10K-DU-001-75</strain>
        <tissue evidence="7">Muscle</tissue>
    </source>
</reference>
<dbReference type="InterPro" id="IPR013087">
    <property type="entry name" value="Znf_C2H2_type"/>
</dbReference>
<dbReference type="SUPFAM" id="SSF57667">
    <property type="entry name" value="beta-beta-alpha zinc fingers"/>
    <property type="match status" value="1"/>
</dbReference>
<name>A0A7K5C3M0_MOTAL</name>
<feature type="non-terminal residue" evidence="7">
    <location>
        <position position="56"/>
    </location>
</feature>
<dbReference type="PROSITE" id="PS50157">
    <property type="entry name" value="ZINC_FINGER_C2H2_2"/>
    <property type="match status" value="1"/>
</dbReference>
<feature type="domain" description="C2H2-type" evidence="6">
    <location>
        <begin position="21"/>
        <end position="48"/>
    </location>
</feature>
<keyword evidence="4" id="KW-0862">Zinc</keyword>
<dbReference type="EMBL" id="VXBE01006605">
    <property type="protein sequence ID" value="NWS02857.1"/>
    <property type="molecule type" value="Genomic_DNA"/>
</dbReference>
<evidence type="ECO:0000256" key="4">
    <source>
        <dbReference type="ARBA" id="ARBA00022833"/>
    </source>
</evidence>
<keyword evidence="1" id="KW-0479">Metal-binding</keyword>
<dbReference type="GO" id="GO:0000981">
    <property type="term" value="F:DNA-binding transcription factor activity, RNA polymerase II-specific"/>
    <property type="evidence" value="ECO:0007669"/>
    <property type="project" value="TreeGrafter"/>
</dbReference>
<evidence type="ECO:0000313" key="7">
    <source>
        <dbReference type="EMBL" id="NWS02857.1"/>
    </source>
</evidence>
<accession>A0A7K5C3M0</accession>
<dbReference type="Gene3D" id="3.30.160.60">
    <property type="entry name" value="Classic Zinc Finger"/>
    <property type="match status" value="2"/>
</dbReference>
<gene>
    <name evidence="7" type="primary">Znf787</name>
    <name evidence="7" type="ORF">MOTALB_R04380</name>
</gene>
<keyword evidence="8" id="KW-1185">Reference proteome</keyword>
<dbReference type="PANTHER" id="PTHR23226">
    <property type="entry name" value="ZINC FINGER AND SCAN DOMAIN-CONTAINING"/>
    <property type="match status" value="1"/>
</dbReference>
<comment type="caution">
    <text evidence="7">The sequence shown here is derived from an EMBL/GenBank/DDBJ whole genome shotgun (WGS) entry which is preliminary data.</text>
</comment>
<evidence type="ECO:0000256" key="2">
    <source>
        <dbReference type="ARBA" id="ARBA00022737"/>
    </source>
</evidence>
<dbReference type="Proteomes" id="UP000532252">
    <property type="component" value="Unassembled WGS sequence"/>
</dbReference>
<dbReference type="InterPro" id="IPR036236">
    <property type="entry name" value="Znf_C2H2_sf"/>
</dbReference>
<feature type="non-terminal residue" evidence="7">
    <location>
        <position position="1"/>
    </location>
</feature>
<protein>
    <submittedName>
        <fullName evidence="7">ZN787 protein</fullName>
    </submittedName>
</protein>
<evidence type="ECO:0000256" key="5">
    <source>
        <dbReference type="PROSITE-ProRule" id="PRU00042"/>
    </source>
</evidence>
<evidence type="ECO:0000256" key="1">
    <source>
        <dbReference type="ARBA" id="ARBA00022723"/>
    </source>
</evidence>
<dbReference type="FunFam" id="3.30.160.60:FF:002090">
    <property type="entry name" value="Zinc finger protein 473"/>
    <property type="match status" value="1"/>
</dbReference>
<evidence type="ECO:0000259" key="6">
    <source>
        <dbReference type="PROSITE" id="PS50157"/>
    </source>
</evidence>
<dbReference type="GO" id="GO:0008270">
    <property type="term" value="F:zinc ion binding"/>
    <property type="evidence" value="ECO:0007669"/>
    <property type="project" value="UniProtKB-KW"/>
</dbReference>